<comment type="caution">
    <text evidence="1">The sequence shown here is derived from an EMBL/GenBank/DDBJ whole genome shotgun (WGS) entry which is preliminary data.</text>
</comment>
<gene>
    <name evidence="1" type="ORF">LCGC14_1614010</name>
</gene>
<reference evidence="1" key="1">
    <citation type="journal article" date="2015" name="Nature">
        <title>Complex archaea that bridge the gap between prokaryotes and eukaryotes.</title>
        <authorList>
            <person name="Spang A."/>
            <person name="Saw J.H."/>
            <person name="Jorgensen S.L."/>
            <person name="Zaremba-Niedzwiedzka K."/>
            <person name="Martijn J."/>
            <person name="Lind A.E."/>
            <person name="van Eijk R."/>
            <person name="Schleper C."/>
            <person name="Guy L."/>
            <person name="Ettema T.J."/>
        </authorList>
    </citation>
    <scope>NUCLEOTIDE SEQUENCE</scope>
</reference>
<name>A0A0F9IU88_9ZZZZ</name>
<proteinExistence type="predicted"/>
<organism evidence="1">
    <name type="scientific">marine sediment metagenome</name>
    <dbReference type="NCBI Taxonomy" id="412755"/>
    <lineage>
        <taxon>unclassified sequences</taxon>
        <taxon>metagenomes</taxon>
        <taxon>ecological metagenomes</taxon>
    </lineage>
</organism>
<dbReference type="EMBL" id="LAZR01013102">
    <property type="protein sequence ID" value="KKM23549.1"/>
    <property type="molecule type" value="Genomic_DNA"/>
</dbReference>
<dbReference type="AlphaFoldDB" id="A0A0F9IU88"/>
<protein>
    <submittedName>
        <fullName evidence="1">Uncharacterized protein</fullName>
    </submittedName>
</protein>
<sequence>MADKPKYTLHEGDDYLQIISSAGMALTARYPDADDIDEAEEMVKRLNE</sequence>
<evidence type="ECO:0000313" key="1">
    <source>
        <dbReference type="EMBL" id="KKM23549.1"/>
    </source>
</evidence>
<accession>A0A0F9IU88</accession>